<dbReference type="RefSeq" id="XP_004360660.1">
    <property type="nucleotide sequence ID" value="XM_004360603.1"/>
</dbReference>
<name>F4PMF9_CACFS</name>
<dbReference type="EMBL" id="GL883008">
    <property type="protein sequence ID" value="EGG22809.1"/>
    <property type="molecule type" value="Genomic_DNA"/>
</dbReference>
<dbReference type="Proteomes" id="UP000007797">
    <property type="component" value="Unassembled WGS sequence"/>
</dbReference>
<protein>
    <submittedName>
        <fullName evidence="1">Uncharacterized protein</fullName>
    </submittedName>
</protein>
<reference evidence="2" key="1">
    <citation type="journal article" date="2011" name="Genome Res.">
        <title>Phylogeny-wide analysis of social amoeba genomes highlights ancient origins for complex intercellular communication.</title>
        <authorList>
            <person name="Heidel A.J."/>
            <person name="Lawal H.M."/>
            <person name="Felder M."/>
            <person name="Schilde C."/>
            <person name="Helps N.R."/>
            <person name="Tunggal B."/>
            <person name="Rivero F."/>
            <person name="John U."/>
            <person name="Schleicher M."/>
            <person name="Eichinger L."/>
            <person name="Platzer M."/>
            <person name="Noegel A.A."/>
            <person name="Schaap P."/>
            <person name="Gloeckner G."/>
        </authorList>
    </citation>
    <scope>NUCLEOTIDE SEQUENCE [LARGE SCALE GENOMIC DNA]</scope>
    <source>
        <strain evidence="2">SH3</strain>
    </source>
</reference>
<dbReference type="KEGG" id="dfa:DFA_04939"/>
<evidence type="ECO:0000313" key="1">
    <source>
        <dbReference type="EMBL" id="EGG22809.1"/>
    </source>
</evidence>
<proteinExistence type="predicted"/>
<sequence>MSILQRLSLYLQQTSFVTSDEKKFTHCNEMIDSLISTNRYVQYVILRAAWHTVTFTLSKYSCGRWRLDLSLVCKDWFRYARDHFTLQLEIIVWNGVKTGQDTTFNQPSSSSSSSSSFKIHKHYSLLKSPTISKLLFHESLIIIRLESQNNNNNQNNQNINNNQEEEDDDYFTIDYEKLRVGMPSTLTTTTTTTTLNHQNVNEMMDTLGCQRLKLSFNKPKIRSDPTSTTTTNLYYDDNDDYSKYESLQKLKVIGNVKTIEYKESYQFSRDGGLEQLTITDFSDDLESTQLYFQPIQDKFTNLKSLVYPPHNSPPIDLERIGPNLTELSGYIEPEKQFTFQNYNIISRGGGGGGGGGLSNNIMTSPNELTIVNEFSCHFYDTYFQFIQQCIDTTRLCVIWTHYINTLGRIESLVPFIQQLSYVRHFEISFPTVKYSSFQSGMEMILSSISENKNIESFLVKHVYKEYEPRCHPHEYESHMKDFLDARINTLFPSPSFHIWTRWVKKECFSRSQSIDQVDSFYCIKEIYGVKKKE</sequence>
<dbReference type="GeneID" id="14874851"/>
<organism evidence="1 2">
    <name type="scientific">Cavenderia fasciculata</name>
    <name type="common">Slime mold</name>
    <name type="synonym">Dictyostelium fasciculatum</name>
    <dbReference type="NCBI Taxonomy" id="261658"/>
    <lineage>
        <taxon>Eukaryota</taxon>
        <taxon>Amoebozoa</taxon>
        <taxon>Evosea</taxon>
        <taxon>Eumycetozoa</taxon>
        <taxon>Dictyostelia</taxon>
        <taxon>Acytosteliales</taxon>
        <taxon>Cavenderiaceae</taxon>
        <taxon>Cavenderia</taxon>
    </lineage>
</organism>
<gene>
    <name evidence="1" type="ORF">DFA_04939</name>
</gene>
<accession>F4PMF9</accession>
<keyword evidence="2" id="KW-1185">Reference proteome</keyword>
<dbReference type="AlphaFoldDB" id="F4PMF9"/>
<evidence type="ECO:0000313" key="2">
    <source>
        <dbReference type="Proteomes" id="UP000007797"/>
    </source>
</evidence>